<dbReference type="STRING" id="1035839.GCA_000238795_00663"/>
<name>A0A369YPP4_9PAST</name>
<accession>A0A369YPP4</accession>
<dbReference type="Gene3D" id="3.30.470.20">
    <property type="entry name" value="ATP-grasp fold, B domain"/>
    <property type="match status" value="1"/>
</dbReference>
<dbReference type="SUPFAM" id="SSF56059">
    <property type="entry name" value="Glutathione synthetase ATP-binding domain-like"/>
    <property type="match status" value="1"/>
</dbReference>
<reference evidence="2 3" key="1">
    <citation type="submission" date="2018-05" db="EMBL/GenBank/DDBJ databases">
        <title>Draft Genome Sequences for a Diverse set of 7 Haemophilus Species.</title>
        <authorList>
            <person name="Nichols M."/>
            <person name="Topaz N."/>
            <person name="Wang X."/>
            <person name="Wang X."/>
            <person name="Boxrud D."/>
        </authorList>
    </citation>
    <scope>NUCLEOTIDE SEQUENCE [LARGE SCALE GENOMIC DNA]</scope>
    <source>
        <strain evidence="2 3">C2002001239</strain>
    </source>
</reference>
<dbReference type="InterPro" id="IPR003806">
    <property type="entry name" value="ATP-grasp_PylC-type"/>
</dbReference>
<protein>
    <submittedName>
        <fullName evidence="2">ATP-grasp domain-containing protein</fullName>
    </submittedName>
</protein>
<dbReference type="Proteomes" id="UP000253872">
    <property type="component" value="Unassembled WGS sequence"/>
</dbReference>
<comment type="caution">
    <text evidence="2">The sequence shown here is derived from an EMBL/GenBank/DDBJ whole genome shotgun (WGS) entry which is preliminary data.</text>
</comment>
<dbReference type="InterPro" id="IPR005479">
    <property type="entry name" value="CPAse_ATP-bd"/>
</dbReference>
<feature type="domain" description="Carbamoyl phosphate synthase ATP-binding" evidence="1">
    <location>
        <begin position="260"/>
        <end position="267"/>
    </location>
</feature>
<dbReference type="RefSeq" id="WP_111401655.1">
    <property type="nucleotide sequence ID" value="NZ_QEPN01000001.1"/>
</dbReference>
<evidence type="ECO:0000259" key="1">
    <source>
        <dbReference type="PROSITE" id="PS00867"/>
    </source>
</evidence>
<evidence type="ECO:0000313" key="2">
    <source>
        <dbReference type="EMBL" id="RDE73866.1"/>
    </source>
</evidence>
<sequence>MNILITSPRAPIVLEWIRITERGGHQIALCDSLRFPLARFTRTPVQYHQIPAPRLDFSGYQKAILPLIEWADWVIPTCEDIFYLAQLPLNETQRQKCFMPDNALLFGLHHKIEVYQHLPQTEHIRFPASRLITQISDVEYDTTAQKTVLKPIFSRFGRSVIRGVTPENTQGLSISTEYPWVQQQFIEGQALCNYAVCVHGKVVGHSIYRPRYLLNQSASTYFEPVEDARIRSFIHAFAAQTGYHGQVAFDFIDDGCDLWVLECNPRATSGLHLLGDALEINTSGQLCAINYQSVSSQPMRAGKLLPLLFGWEAFKKGEWQTLMADYRRAKDVTASLPSYAAWLALGEMCYRQWRYHKPLTSASTFDIEFDGCHDDHTKHSTV</sequence>
<organism evidence="2 3">
    <name type="scientific">Haemophilus sputorum</name>
    <dbReference type="NCBI Taxonomy" id="1078480"/>
    <lineage>
        <taxon>Bacteria</taxon>
        <taxon>Pseudomonadati</taxon>
        <taxon>Pseudomonadota</taxon>
        <taxon>Gammaproteobacteria</taxon>
        <taxon>Pasteurellales</taxon>
        <taxon>Pasteurellaceae</taxon>
        <taxon>Haemophilus</taxon>
    </lineage>
</organism>
<dbReference type="GO" id="GO:0005524">
    <property type="term" value="F:ATP binding"/>
    <property type="evidence" value="ECO:0007669"/>
    <property type="project" value="InterPro"/>
</dbReference>
<dbReference type="PROSITE" id="PS00867">
    <property type="entry name" value="CPSASE_2"/>
    <property type="match status" value="1"/>
</dbReference>
<evidence type="ECO:0000313" key="3">
    <source>
        <dbReference type="Proteomes" id="UP000253872"/>
    </source>
</evidence>
<proteinExistence type="predicted"/>
<dbReference type="Pfam" id="PF02655">
    <property type="entry name" value="ATP-grasp_3"/>
    <property type="match status" value="1"/>
</dbReference>
<gene>
    <name evidence="2" type="ORF">DPV93_01530</name>
</gene>
<dbReference type="EMBL" id="QEPN01000001">
    <property type="protein sequence ID" value="RDE73866.1"/>
    <property type="molecule type" value="Genomic_DNA"/>
</dbReference>
<dbReference type="AlphaFoldDB" id="A0A369YPP4"/>
<dbReference type="GO" id="GO:0046872">
    <property type="term" value="F:metal ion binding"/>
    <property type="evidence" value="ECO:0007669"/>
    <property type="project" value="InterPro"/>
</dbReference>